<dbReference type="RefSeq" id="XP_006814357.1">
    <property type="nucleotide sequence ID" value="XM_006814294.1"/>
</dbReference>
<dbReference type="Gene3D" id="1.10.3860.10">
    <property type="entry name" value="Sodium:dicarboxylate symporter"/>
    <property type="match status" value="2"/>
</dbReference>
<dbReference type="InterPro" id="IPR001991">
    <property type="entry name" value="Na-dicarboxylate_symporter"/>
</dbReference>
<dbReference type="InterPro" id="IPR036458">
    <property type="entry name" value="Na:dicarbo_symporter_sf"/>
</dbReference>
<evidence type="ECO:0000256" key="3">
    <source>
        <dbReference type="ARBA" id="ARBA00022692"/>
    </source>
</evidence>
<keyword evidence="4 6" id="KW-1133">Transmembrane helix</keyword>
<evidence type="ECO:0000313" key="7">
    <source>
        <dbReference type="Proteomes" id="UP000694865"/>
    </source>
</evidence>
<keyword evidence="3 6" id="KW-0812">Transmembrane</keyword>
<dbReference type="SUPFAM" id="SSF118215">
    <property type="entry name" value="Proton glutamate symport protein"/>
    <property type="match status" value="1"/>
</dbReference>
<evidence type="ECO:0000256" key="1">
    <source>
        <dbReference type="ARBA" id="ARBA00004141"/>
    </source>
</evidence>
<gene>
    <name evidence="8" type="primary">LOC102802141</name>
</gene>
<evidence type="ECO:0000256" key="5">
    <source>
        <dbReference type="ARBA" id="ARBA00023136"/>
    </source>
</evidence>
<evidence type="ECO:0000256" key="4">
    <source>
        <dbReference type="ARBA" id="ARBA00022989"/>
    </source>
</evidence>
<keyword evidence="6" id="KW-0769">Symport</keyword>
<evidence type="ECO:0000313" key="8">
    <source>
        <dbReference type="RefSeq" id="XP_006814357.1"/>
    </source>
</evidence>
<dbReference type="PANTHER" id="PTHR11958:SF63">
    <property type="entry name" value="AMINO ACID TRANSPORTER"/>
    <property type="match status" value="1"/>
</dbReference>
<sequence>MVYKPTRQSPKEISATSLVTIRCSGTKTGLDKRVTQFVLPVGATINMDAYYAITATLASIGAAGIPEAGLVTMVIVLTAVDILAEGVTLIVIIDWWM</sequence>
<dbReference type="InterPro" id="IPR050746">
    <property type="entry name" value="DAACS"/>
</dbReference>
<comment type="similarity">
    <text evidence="6">Belongs to the dicarboxylate/amino acid:cation symporter (DAACS) (TC 2.A.23) family.</text>
</comment>
<comment type="caution">
    <text evidence="6">Lacks conserved residue(s) required for the propagation of feature annotation.</text>
</comment>
<name>A0ABM0M2W6_SACKO</name>
<dbReference type="Pfam" id="PF00375">
    <property type="entry name" value="SDF"/>
    <property type="match status" value="1"/>
</dbReference>
<evidence type="ECO:0000256" key="6">
    <source>
        <dbReference type="RuleBase" id="RU361216"/>
    </source>
</evidence>
<proteinExistence type="inferred from homology"/>
<protein>
    <recommendedName>
        <fullName evidence="6">Amino acid transporter</fullName>
    </recommendedName>
</protein>
<keyword evidence="2 6" id="KW-0813">Transport</keyword>
<dbReference type="GeneID" id="102802141"/>
<accession>A0ABM0M2W6</accession>
<evidence type="ECO:0000256" key="2">
    <source>
        <dbReference type="ARBA" id="ARBA00022448"/>
    </source>
</evidence>
<reference evidence="8" key="1">
    <citation type="submission" date="2025-08" db="UniProtKB">
        <authorList>
            <consortium name="RefSeq"/>
        </authorList>
    </citation>
    <scope>IDENTIFICATION</scope>
    <source>
        <tissue evidence="8">Testes</tissue>
    </source>
</reference>
<feature type="transmembrane region" description="Helical" evidence="6">
    <location>
        <begin position="71"/>
        <end position="96"/>
    </location>
</feature>
<keyword evidence="5 6" id="KW-0472">Membrane</keyword>
<keyword evidence="7" id="KW-1185">Reference proteome</keyword>
<dbReference type="PANTHER" id="PTHR11958">
    <property type="entry name" value="SODIUM/DICARBOXYLATE SYMPORTER-RELATED"/>
    <property type="match status" value="1"/>
</dbReference>
<organism evidence="7 8">
    <name type="scientific">Saccoglossus kowalevskii</name>
    <name type="common">Acorn worm</name>
    <dbReference type="NCBI Taxonomy" id="10224"/>
    <lineage>
        <taxon>Eukaryota</taxon>
        <taxon>Metazoa</taxon>
        <taxon>Hemichordata</taxon>
        <taxon>Enteropneusta</taxon>
        <taxon>Harrimaniidae</taxon>
        <taxon>Saccoglossus</taxon>
    </lineage>
</organism>
<feature type="transmembrane region" description="Helical" evidence="6">
    <location>
        <begin position="49"/>
        <end position="65"/>
    </location>
</feature>
<comment type="subcellular location">
    <subcellularLocation>
        <location evidence="1 6">Membrane</location>
        <topology evidence="1 6">Multi-pass membrane protein</topology>
    </subcellularLocation>
</comment>
<dbReference type="PRINTS" id="PR00173">
    <property type="entry name" value="EDTRNSPORT"/>
</dbReference>
<dbReference type="Proteomes" id="UP000694865">
    <property type="component" value="Unplaced"/>
</dbReference>